<dbReference type="AlphaFoldDB" id="A0A7R8ZU38"/>
<feature type="region of interest" description="Disordered" evidence="1">
    <location>
        <begin position="162"/>
        <end position="234"/>
    </location>
</feature>
<protein>
    <submittedName>
        <fullName evidence="2">Uncharacterized protein</fullName>
    </submittedName>
</protein>
<sequence length="495" mass="53952">MKNVAFWNSGGVANTLKGLMLRPRLSQYLIAPTALRGAELAPDEFRAARCVPCKECFPRDDPTMPLGVAEFIGPNHRRHTEYVHEVWYCRDHDDAKSNVAKMAGRMSAASPSEPSPSPMQIACAANLAKLYMEQVRQQQEIQAKATEAMNAIRYAIATEEYHCNRPPQPPAKDQGLSPARQGSPGSLGPPRQGSPAAPLDGGPMVNGGPLGSPAGEEKDFVERRPGNEGETFVLGPTIPVQLAMTPGRVDQGGTKGVVPVILNNTGPKCVLPVVRGSRLHPPPPCPLCGAIPIPRSELDLILDDKKRKRHSSMPVRSQFSGSATATAGGCSKEASKRKKDRSKSRKESQIQKELVAELTRQLTRTPVMKVSVPADTTVAALKKQITAKLVSASLIPASPEPVFIVAKVFKSRFEDFPKNHCSVGGIYSSDLTFYEVLDPNLLGEETVEIRVIQRRLVPKEPTKCSYCRKSQEDLPGKLHLCTACYKAAYCDEFYH</sequence>
<feature type="compositionally biased region" description="Basic residues" evidence="1">
    <location>
        <begin position="335"/>
        <end position="344"/>
    </location>
</feature>
<feature type="compositionally biased region" description="Basic and acidic residues" evidence="1">
    <location>
        <begin position="215"/>
        <end position="227"/>
    </location>
</feature>
<feature type="compositionally biased region" description="Polar residues" evidence="1">
    <location>
        <begin position="314"/>
        <end position="325"/>
    </location>
</feature>
<evidence type="ECO:0000256" key="1">
    <source>
        <dbReference type="SAM" id="MobiDB-lite"/>
    </source>
</evidence>
<proteinExistence type="predicted"/>
<name>A0A7R8ZU38_9CRUS</name>
<gene>
    <name evidence="2" type="ORF">CTOB1V02_LOCUS9704</name>
</gene>
<evidence type="ECO:0000313" key="2">
    <source>
        <dbReference type="EMBL" id="CAD7231861.1"/>
    </source>
</evidence>
<accession>A0A7R8ZU38</accession>
<dbReference type="EMBL" id="OB663957">
    <property type="protein sequence ID" value="CAD7231861.1"/>
    <property type="molecule type" value="Genomic_DNA"/>
</dbReference>
<organism evidence="2">
    <name type="scientific">Cyprideis torosa</name>
    <dbReference type="NCBI Taxonomy" id="163714"/>
    <lineage>
        <taxon>Eukaryota</taxon>
        <taxon>Metazoa</taxon>
        <taxon>Ecdysozoa</taxon>
        <taxon>Arthropoda</taxon>
        <taxon>Crustacea</taxon>
        <taxon>Oligostraca</taxon>
        <taxon>Ostracoda</taxon>
        <taxon>Podocopa</taxon>
        <taxon>Podocopida</taxon>
        <taxon>Cytherocopina</taxon>
        <taxon>Cytheroidea</taxon>
        <taxon>Cytherideidae</taxon>
        <taxon>Cyprideis</taxon>
    </lineage>
</organism>
<feature type="region of interest" description="Disordered" evidence="1">
    <location>
        <begin position="306"/>
        <end position="351"/>
    </location>
</feature>
<reference evidence="2" key="1">
    <citation type="submission" date="2020-11" db="EMBL/GenBank/DDBJ databases">
        <authorList>
            <person name="Tran Van P."/>
        </authorList>
    </citation>
    <scope>NUCLEOTIDE SEQUENCE</scope>
</reference>